<accession>A0AAE1AU73</accession>
<dbReference type="EMBL" id="JAWDGP010001156">
    <property type="protein sequence ID" value="KAK3794047.1"/>
    <property type="molecule type" value="Genomic_DNA"/>
</dbReference>
<dbReference type="InterPro" id="IPR005828">
    <property type="entry name" value="MFS_sugar_transport-like"/>
</dbReference>
<dbReference type="GO" id="GO:0022857">
    <property type="term" value="F:transmembrane transporter activity"/>
    <property type="evidence" value="ECO:0007669"/>
    <property type="project" value="InterPro"/>
</dbReference>
<name>A0AAE1AU73_9GAST</name>
<proteinExistence type="predicted"/>
<dbReference type="PROSITE" id="PS50850">
    <property type="entry name" value="MFS"/>
    <property type="match status" value="1"/>
</dbReference>
<dbReference type="AlphaFoldDB" id="A0AAE1AU73"/>
<reference evidence="7" key="1">
    <citation type="journal article" date="2023" name="G3 (Bethesda)">
        <title>A reference genome for the long-term kleptoplast-retaining sea slug Elysia crispata morphotype clarki.</title>
        <authorList>
            <person name="Eastman K.E."/>
            <person name="Pendleton A.L."/>
            <person name="Shaikh M.A."/>
            <person name="Suttiyut T."/>
            <person name="Ogas R."/>
            <person name="Tomko P."/>
            <person name="Gavelis G."/>
            <person name="Widhalm J.R."/>
            <person name="Wisecaver J.H."/>
        </authorList>
    </citation>
    <scope>NUCLEOTIDE SEQUENCE</scope>
    <source>
        <strain evidence="7">ECLA1</strain>
    </source>
</reference>
<feature type="transmembrane region" description="Helical" evidence="5">
    <location>
        <begin position="12"/>
        <end position="38"/>
    </location>
</feature>
<feature type="transmembrane region" description="Helical" evidence="5">
    <location>
        <begin position="168"/>
        <end position="191"/>
    </location>
</feature>
<dbReference type="InterPro" id="IPR005829">
    <property type="entry name" value="Sugar_transporter_CS"/>
</dbReference>
<dbReference type="PROSITE" id="PS00216">
    <property type="entry name" value="SUGAR_TRANSPORT_1"/>
    <property type="match status" value="2"/>
</dbReference>
<feature type="transmembrane region" description="Helical" evidence="5">
    <location>
        <begin position="203"/>
        <end position="222"/>
    </location>
</feature>
<dbReference type="Pfam" id="PF00083">
    <property type="entry name" value="Sugar_tr"/>
    <property type="match status" value="1"/>
</dbReference>
<feature type="transmembrane region" description="Helical" evidence="5">
    <location>
        <begin position="113"/>
        <end position="133"/>
    </location>
</feature>
<feature type="transmembrane region" description="Helical" evidence="5">
    <location>
        <begin position="228"/>
        <end position="247"/>
    </location>
</feature>
<evidence type="ECO:0000256" key="1">
    <source>
        <dbReference type="ARBA" id="ARBA00004141"/>
    </source>
</evidence>
<gene>
    <name evidence="7" type="ORF">RRG08_028479</name>
</gene>
<dbReference type="InterPro" id="IPR020846">
    <property type="entry name" value="MFS_dom"/>
</dbReference>
<evidence type="ECO:0000256" key="5">
    <source>
        <dbReference type="SAM" id="Phobius"/>
    </source>
</evidence>
<feature type="transmembrane region" description="Helical" evidence="5">
    <location>
        <begin position="347"/>
        <end position="368"/>
    </location>
</feature>
<protein>
    <recommendedName>
        <fullName evidence="6">Major facilitator superfamily (MFS) profile domain-containing protein</fullName>
    </recommendedName>
</protein>
<comment type="caution">
    <text evidence="7">The sequence shown here is derived from an EMBL/GenBank/DDBJ whole genome shotgun (WGS) entry which is preliminary data.</text>
</comment>
<keyword evidence="4 5" id="KW-0472">Membrane</keyword>
<sequence length="563" mass="62624">MGETIESIFDDLGGFGLAQWIIVTFIFYPFVAASWGMIQMAFAVMVPDWHCVELMSHDSTPQLQQDQHQQLYSNRSDLVKACAINGSACARFEFTGDKQTVVNEWSLICSHKWIPSTMISIQMGGVLIGAVMAGQTSDRWGRRKSLVLATAWHACANLMASFSPSWQLFTVCRFLIGVGLGGVYTIGFPYAMEFLPLNRRGRVAIFPGWTLGVAIYVGAAYLMPHWRYIHLACAIFSIPAAAMLFVVPESIRWLAVEGRVDEAMVAVGKVARWNGKPLPDRTRTILESIYLKKKQDSEGRLRYSYLDLFKRVYFVKCALVMCFLWASMSMISYGISFGVHGLSGNLYLNILLVNSVEIPGMLPVLWLMDRIGRKWTTVSIFCVISMTVIVVLILKLTDSDQNDRAVFVFAMITKLCIDNVWNVVQAWVSELYPTTIRALGYGVAMTSARVGGMLAPFLINLKESVVQTYLIILLLSLGVVLLSLLLPETRLSALKDSMALKPLPADSILFEVSDPDVELKIPRDRTDEERDGLTRGAVDDSINGTVSSSLLVKGDCERNVKGL</sequence>
<dbReference type="Proteomes" id="UP001283361">
    <property type="component" value="Unassembled WGS sequence"/>
</dbReference>
<feature type="transmembrane region" description="Helical" evidence="5">
    <location>
        <begin position="312"/>
        <end position="335"/>
    </location>
</feature>
<dbReference type="SUPFAM" id="SSF103473">
    <property type="entry name" value="MFS general substrate transporter"/>
    <property type="match status" value="1"/>
</dbReference>
<feature type="transmembrane region" description="Helical" evidence="5">
    <location>
        <begin position="375"/>
        <end position="394"/>
    </location>
</feature>
<evidence type="ECO:0000256" key="4">
    <source>
        <dbReference type="ARBA" id="ARBA00023136"/>
    </source>
</evidence>
<keyword evidence="3 5" id="KW-1133">Transmembrane helix</keyword>
<evidence type="ECO:0000256" key="2">
    <source>
        <dbReference type="ARBA" id="ARBA00022692"/>
    </source>
</evidence>
<feature type="domain" description="Major facilitator superfamily (MFS) profile" evidence="6">
    <location>
        <begin position="29"/>
        <end position="490"/>
    </location>
</feature>
<evidence type="ECO:0000313" key="8">
    <source>
        <dbReference type="Proteomes" id="UP001283361"/>
    </source>
</evidence>
<evidence type="ECO:0000256" key="3">
    <source>
        <dbReference type="ARBA" id="ARBA00022989"/>
    </source>
</evidence>
<keyword evidence="2 5" id="KW-0812">Transmembrane</keyword>
<dbReference type="Gene3D" id="1.20.1250.20">
    <property type="entry name" value="MFS general substrate transporter like domains"/>
    <property type="match status" value="1"/>
</dbReference>
<dbReference type="InterPro" id="IPR036259">
    <property type="entry name" value="MFS_trans_sf"/>
</dbReference>
<dbReference type="GO" id="GO:0016020">
    <property type="term" value="C:membrane"/>
    <property type="evidence" value="ECO:0007669"/>
    <property type="project" value="UniProtKB-SubCell"/>
</dbReference>
<keyword evidence="8" id="KW-1185">Reference proteome</keyword>
<organism evidence="7 8">
    <name type="scientific">Elysia crispata</name>
    <name type="common">lettuce slug</name>
    <dbReference type="NCBI Taxonomy" id="231223"/>
    <lineage>
        <taxon>Eukaryota</taxon>
        <taxon>Metazoa</taxon>
        <taxon>Spiralia</taxon>
        <taxon>Lophotrochozoa</taxon>
        <taxon>Mollusca</taxon>
        <taxon>Gastropoda</taxon>
        <taxon>Heterobranchia</taxon>
        <taxon>Euthyneura</taxon>
        <taxon>Panpulmonata</taxon>
        <taxon>Sacoglossa</taxon>
        <taxon>Placobranchoidea</taxon>
        <taxon>Plakobranchidae</taxon>
        <taxon>Elysia</taxon>
    </lineage>
</organism>
<dbReference type="PANTHER" id="PTHR24064">
    <property type="entry name" value="SOLUTE CARRIER FAMILY 22 MEMBER"/>
    <property type="match status" value="1"/>
</dbReference>
<feature type="transmembrane region" description="Helical" evidence="5">
    <location>
        <begin position="465"/>
        <end position="486"/>
    </location>
</feature>
<dbReference type="PROSITE" id="PS00217">
    <property type="entry name" value="SUGAR_TRANSPORT_2"/>
    <property type="match status" value="1"/>
</dbReference>
<comment type="subcellular location">
    <subcellularLocation>
        <location evidence="1">Membrane</location>
        <topology evidence="1">Multi-pass membrane protein</topology>
    </subcellularLocation>
</comment>
<evidence type="ECO:0000313" key="7">
    <source>
        <dbReference type="EMBL" id="KAK3794047.1"/>
    </source>
</evidence>
<evidence type="ECO:0000259" key="6">
    <source>
        <dbReference type="PROSITE" id="PS50850"/>
    </source>
</evidence>